<sequence>MRCAPLAKYSYQRGAIALAGGLVLLLALLLTMLVVDSGRLWMQQKQLQSIADMTAIHTARHLGCNSSQQGVTQIAQQAAVNNGFAGQLSANPNQVLLGRLDTVQGVRQFTADGSAGAVYIRATKEVPSSMIAGGLVGNTVTLHAEAVSISDPTLATFGVGSFTTSLTSQQSVLLNGLLGGMLGGPLNLDALTYRGIAATTVTLQDILAVSGQAGTVEGLLNTNMLVGDLLDLVASAAAQNGIADLQAISGIQTIANIAVKNVPLKLGDVLALATPDTKAAASVALNVLSIITTTAMIANGANAITLPLGINIPALTSINAQVTVTEPPQLAIGPACGSGTLRTVARTAQIRTRVAVLVNIPLLARIDLALGVEVAQGSASLRSIQTGDGETEVQIEASPGIAAIRLTNIAGTQPARISTLLNIPLADIGLNLPLQPPNPQTIEFTVAHPVKDHLPLAQTVSSPLGSSLENALGRPNTLTVTVLSVLNLGLINNVLSSIVSPLLAEIGRVLLDPLLNLLGIRLGGMDITLDDVQYRQAKPLAI</sequence>
<evidence type="ECO:0008006" key="3">
    <source>
        <dbReference type="Google" id="ProtNLM"/>
    </source>
</evidence>
<protein>
    <recommendedName>
        <fullName evidence="3">DUF2134 domain-containing protein</fullName>
    </recommendedName>
</protein>
<comment type="caution">
    <text evidence="1">The sequence shown here is derived from an EMBL/GenBank/DDBJ whole genome shotgun (WGS) entry which is preliminary data.</text>
</comment>
<proteinExistence type="predicted"/>
<gene>
    <name evidence="1" type="ORF">ACFQ2T_10790</name>
</gene>
<accession>A0ABW3PBF8</accession>
<organism evidence="1 2">
    <name type="scientific">Methylophilus flavus</name>
    <dbReference type="NCBI Taxonomy" id="640084"/>
    <lineage>
        <taxon>Bacteria</taxon>
        <taxon>Pseudomonadati</taxon>
        <taxon>Pseudomonadota</taxon>
        <taxon>Betaproteobacteria</taxon>
        <taxon>Nitrosomonadales</taxon>
        <taxon>Methylophilaceae</taxon>
        <taxon>Methylophilus</taxon>
    </lineage>
</organism>
<dbReference type="Proteomes" id="UP001597206">
    <property type="component" value="Unassembled WGS sequence"/>
</dbReference>
<keyword evidence="2" id="KW-1185">Reference proteome</keyword>
<evidence type="ECO:0000313" key="1">
    <source>
        <dbReference type="EMBL" id="MFD1122992.1"/>
    </source>
</evidence>
<evidence type="ECO:0000313" key="2">
    <source>
        <dbReference type="Proteomes" id="UP001597206"/>
    </source>
</evidence>
<name>A0ABW3PBF8_9PROT</name>
<reference evidence="2" key="1">
    <citation type="journal article" date="2019" name="Int. J. Syst. Evol. Microbiol.">
        <title>The Global Catalogue of Microorganisms (GCM) 10K type strain sequencing project: providing services to taxonomists for standard genome sequencing and annotation.</title>
        <authorList>
            <consortium name="The Broad Institute Genomics Platform"/>
            <consortium name="The Broad Institute Genome Sequencing Center for Infectious Disease"/>
            <person name="Wu L."/>
            <person name="Ma J."/>
        </authorList>
    </citation>
    <scope>NUCLEOTIDE SEQUENCE [LARGE SCALE GENOMIC DNA]</scope>
    <source>
        <strain evidence="2">CCUG 58411</strain>
    </source>
</reference>
<dbReference type="RefSeq" id="WP_379034277.1">
    <property type="nucleotide sequence ID" value="NZ_JBHTLN010000002.1"/>
</dbReference>
<dbReference type="EMBL" id="JBHTLN010000002">
    <property type="protein sequence ID" value="MFD1122992.1"/>
    <property type="molecule type" value="Genomic_DNA"/>
</dbReference>